<dbReference type="AlphaFoldDB" id="A0A377SWJ5"/>
<evidence type="ECO:0000313" key="7">
    <source>
        <dbReference type="EMBL" id="TCU86275.1"/>
    </source>
</evidence>
<dbReference type="InterPro" id="IPR051455">
    <property type="entry name" value="Bact_solute-bind_prot3"/>
</dbReference>
<dbReference type="GO" id="GO:0005576">
    <property type="term" value="C:extracellular region"/>
    <property type="evidence" value="ECO:0007669"/>
    <property type="project" value="TreeGrafter"/>
</dbReference>
<evidence type="ECO:0000259" key="5">
    <source>
        <dbReference type="SMART" id="SM00062"/>
    </source>
</evidence>
<proteinExistence type="inferred from homology"/>
<keyword evidence="9" id="KW-1185">Reference proteome</keyword>
<accession>A0A377SWJ5</accession>
<gene>
    <name evidence="6" type="primary">fliY_7</name>
    <name evidence="7" type="ORF">EV682_106163</name>
    <name evidence="6" type="ORF">NCTC11159_03229</name>
</gene>
<name>A0A377SWJ5_9NEIS</name>
<evidence type="ECO:0000256" key="2">
    <source>
        <dbReference type="ARBA" id="ARBA00022448"/>
    </source>
</evidence>
<dbReference type="Proteomes" id="UP000255108">
    <property type="component" value="Unassembled WGS sequence"/>
</dbReference>
<dbReference type="Gene3D" id="3.40.190.10">
    <property type="entry name" value="Periplasmic binding protein-like II"/>
    <property type="match status" value="2"/>
</dbReference>
<dbReference type="GO" id="GO:0006865">
    <property type="term" value="P:amino acid transport"/>
    <property type="evidence" value="ECO:0007669"/>
    <property type="project" value="TreeGrafter"/>
</dbReference>
<evidence type="ECO:0000313" key="9">
    <source>
        <dbReference type="Proteomes" id="UP000295794"/>
    </source>
</evidence>
<reference evidence="7 9" key="2">
    <citation type="submission" date="2019-03" db="EMBL/GenBank/DDBJ databases">
        <title>Genomic Encyclopedia of Type Strains, Phase IV (KMG-IV): sequencing the most valuable type-strain genomes for metagenomic binning, comparative biology and taxonomic classification.</title>
        <authorList>
            <person name="Goeker M."/>
        </authorList>
    </citation>
    <scope>NUCLEOTIDE SEQUENCE [LARGE SCALE GENOMIC DNA]</scope>
    <source>
        <strain evidence="7 9">DSM 3764</strain>
    </source>
</reference>
<evidence type="ECO:0000256" key="4">
    <source>
        <dbReference type="SAM" id="SignalP"/>
    </source>
</evidence>
<dbReference type="EMBL" id="UGHR01000003">
    <property type="protein sequence ID" value="STR44686.1"/>
    <property type="molecule type" value="Genomic_DNA"/>
</dbReference>
<protein>
    <submittedName>
        <fullName evidence="7">Polar amino acid transport system substrate-binding protein</fullName>
    </submittedName>
    <submittedName>
        <fullName evidence="6">Sulfate starvation-induced protein 7</fullName>
    </submittedName>
</protein>
<keyword evidence="3 4" id="KW-0732">Signal</keyword>
<feature type="chain" id="PRO_5016762621" evidence="4">
    <location>
        <begin position="20"/>
        <end position="263"/>
    </location>
</feature>
<dbReference type="Pfam" id="PF00497">
    <property type="entry name" value="SBP_bac_3"/>
    <property type="match status" value="1"/>
</dbReference>
<evidence type="ECO:0000256" key="3">
    <source>
        <dbReference type="ARBA" id="ARBA00022729"/>
    </source>
</evidence>
<keyword evidence="2" id="KW-0813">Transport</keyword>
<sequence length="263" mass="28724">MNKFLLASLFALSSLASHADLLDTIKARGSMVAGVRADIPPFGQRNKNQTVSGYDVDFAGAIAKKLGVKLVVQDLDPNERISAVKTGKIDILVATFTKTAEREREVNCSNGYFVAAQKVLSKKGKFPSPESLAKANIGVARGTTGSDLVRKQYPKATVIAFDDIPEAVRFLEDGKIDAVVDDEPSLARSLSKMSNKTQFELSSYANATEIYAIAAKLGEKRLMNLINETLIEMENTGEAERIFNQWFGPQTATPFPRTFKIRG</sequence>
<dbReference type="PANTHER" id="PTHR30085">
    <property type="entry name" value="AMINO ACID ABC TRANSPORTER PERMEASE"/>
    <property type="match status" value="1"/>
</dbReference>
<organism evidence="6 8">
    <name type="scientific">Iodobacter fluviatilis</name>
    <dbReference type="NCBI Taxonomy" id="537"/>
    <lineage>
        <taxon>Bacteria</taxon>
        <taxon>Pseudomonadati</taxon>
        <taxon>Pseudomonadota</taxon>
        <taxon>Betaproteobacteria</taxon>
        <taxon>Neisseriales</taxon>
        <taxon>Chitinibacteraceae</taxon>
        <taxon>Iodobacter</taxon>
    </lineage>
</organism>
<dbReference type="Proteomes" id="UP000295794">
    <property type="component" value="Unassembled WGS sequence"/>
</dbReference>
<evidence type="ECO:0000256" key="1">
    <source>
        <dbReference type="ARBA" id="ARBA00010333"/>
    </source>
</evidence>
<comment type="similarity">
    <text evidence="1">Belongs to the bacterial solute-binding protein 3 family.</text>
</comment>
<dbReference type="EMBL" id="SMBT01000006">
    <property type="protein sequence ID" value="TCU86275.1"/>
    <property type="molecule type" value="Genomic_DNA"/>
</dbReference>
<evidence type="ECO:0000313" key="6">
    <source>
        <dbReference type="EMBL" id="STR44686.1"/>
    </source>
</evidence>
<evidence type="ECO:0000313" key="8">
    <source>
        <dbReference type="Proteomes" id="UP000255108"/>
    </source>
</evidence>
<feature type="signal peptide" evidence="4">
    <location>
        <begin position="1"/>
        <end position="19"/>
    </location>
</feature>
<dbReference type="SUPFAM" id="SSF53850">
    <property type="entry name" value="Periplasmic binding protein-like II"/>
    <property type="match status" value="1"/>
</dbReference>
<dbReference type="GO" id="GO:0030288">
    <property type="term" value="C:outer membrane-bounded periplasmic space"/>
    <property type="evidence" value="ECO:0007669"/>
    <property type="project" value="TreeGrafter"/>
</dbReference>
<reference evidence="6 8" key="1">
    <citation type="submission" date="2018-06" db="EMBL/GenBank/DDBJ databases">
        <authorList>
            <consortium name="Pathogen Informatics"/>
            <person name="Doyle S."/>
        </authorList>
    </citation>
    <scope>NUCLEOTIDE SEQUENCE [LARGE SCALE GENOMIC DNA]</scope>
    <source>
        <strain evidence="6 8">NCTC11159</strain>
    </source>
</reference>
<feature type="domain" description="Solute-binding protein family 3/N-terminal" evidence="5">
    <location>
        <begin position="30"/>
        <end position="250"/>
    </location>
</feature>
<dbReference type="SMART" id="SM00062">
    <property type="entry name" value="PBPb"/>
    <property type="match status" value="1"/>
</dbReference>
<dbReference type="RefSeq" id="WP_165928701.1">
    <property type="nucleotide sequence ID" value="NZ_CAWOLO010000006.1"/>
</dbReference>
<dbReference type="PANTHER" id="PTHR30085:SF6">
    <property type="entry name" value="ABC TRANSPORTER GLUTAMINE-BINDING PROTEIN GLNH"/>
    <property type="match status" value="1"/>
</dbReference>
<dbReference type="InterPro" id="IPR001638">
    <property type="entry name" value="Solute-binding_3/MltF_N"/>
</dbReference>